<comment type="caution">
    <text evidence="1">The sequence shown here is derived from an EMBL/GenBank/DDBJ whole genome shotgun (WGS) entry which is preliminary data.</text>
</comment>
<reference evidence="1 2" key="1">
    <citation type="submission" date="2018-06" db="EMBL/GenBank/DDBJ databases">
        <title>Genomic Encyclopedia of Archaeal and Bacterial Type Strains, Phase II (KMG-II): from individual species to whole genera.</title>
        <authorList>
            <person name="Goeker M."/>
        </authorList>
    </citation>
    <scope>NUCLEOTIDE SEQUENCE [LARGE SCALE GENOMIC DNA]</scope>
    <source>
        <strain evidence="1 2">DSM 18774</strain>
    </source>
</reference>
<accession>A0A2W7QJQ4</accession>
<dbReference type="EMBL" id="QKZS01000026">
    <property type="protein sequence ID" value="PZX48341.1"/>
    <property type="molecule type" value="Genomic_DNA"/>
</dbReference>
<protein>
    <submittedName>
        <fullName evidence="1">Uncharacterized protein</fullName>
    </submittedName>
</protein>
<dbReference type="AlphaFoldDB" id="A0A2W7QJQ4"/>
<evidence type="ECO:0000313" key="1">
    <source>
        <dbReference type="EMBL" id="PZX48341.1"/>
    </source>
</evidence>
<dbReference type="Proteomes" id="UP000249538">
    <property type="component" value="Unassembled WGS sequence"/>
</dbReference>
<gene>
    <name evidence="1" type="ORF">LX76_04331</name>
</gene>
<name>A0A2W7QJQ4_9RHOB</name>
<organism evidence="1 2">
    <name type="scientific">Cereibacter changlensis</name>
    <dbReference type="NCBI Taxonomy" id="402884"/>
    <lineage>
        <taxon>Bacteria</taxon>
        <taxon>Pseudomonadati</taxon>
        <taxon>Pseudomonadota</taxon>
        <taxon>Alphaproteobacteria</taxon>
        <taxon>Rhodobacterales</taxon>
        <taxon>Paracoccaceae</taxon>
        <taxon>Cereibacter</taxon>
    </lineage>
</organism>
<proteinExistence type="predicted"/>
<sequence length="223" mass="24185">MLKPEELPRPWIEGGCMKIICPARCPMKRMLARMASALAAAPSRHSKSFSLTKSIAEFYPLEPKLKPSAPKAASTVAAFVRKAGGVSEDLGHLMQSLLVGIEADRPVLAPASGLCRHNPRLLARHEVSMREVKERLVAILAARLPEEDPVVLRLLALEPVRLAIDRWLADLEPSPTEAVAAIWPRLPGLADCLACRRAFPDSYGRETGTAGACRRTERAAASG</sequence>
<evidence type="ECO:0000313" key="2">
    <source>
        <dbReference type="Proteomes" id="UP000249538"/>
    </source>
</evidence>